<dbReference type="EMBL" id="SPHZ02000003">
    <property type="protein sequence ID" value="KAF0927474.1"/>
    <property type="molecule type" value="Genomic_DNA"/>
</dbReference>
<dbReference type="Proteomes" id="UP000479710">
    <property type="component" value="Unassembled WGS sequence"/>
</dbReference>
<accession>A0A6G1ES69</accession>
<dbReference type="AlphaFoldDB" id="A0A6G1ES69"/>
<evidence type="ECO:0000313" key="3">
    <source>
        <dbReference type="Proteomes" id="UP000479710"/>
    </source>
</evidence>
<name>A0A6G1ES69_9ORYZ</name>
<protein>
    <submittedName>
        <fullName evidence="2">Uncharacterized protein</fullName>
    </submittedName>
</protein>
<organism evidence="2 3">
    <name type="scientific">Oryza meyeriana var. granulata</name>
    <dbReference type="NCBI Taxonomy" id="110450"/>
    <lineage>
        <taxon>Eukaryota</taxon>
        <taxon>Viridiplantae</taxon>
        <taxon>Streptophyta</taxon>
        <taxon>Embryophyta</taxon>
        <taxon>Tracheophyta</taxon>
        <taxon>Spermatophyta</taxon>
        <taxon>Magnoliopsida</taxon>
        <taxon>Liliopsida</taxon>
        <taxon>Poales</taxon>
        <taxon>Poaceae</taxon>
        <taxon>BOP clade</taxon>
        <taxon>Oryzoideae</taxon>
        <taxon>Oryzeae</taxon>
        <taxon>Oryzinae</taxon>
        <taxon>Oryza</taxon>
        <taxon>Oryza meyeriana</taxon>
    </lineage>
</organism>
<proteinExistence type="predicted"/>
<reference evidence="2 3" key="1">
    <citation type="submission" date="2019-11" db="EMBL/GenBank/DDBJ databases">
        <title>Whole genome sequence of Oryza granulata.</title>
        <authorList>
            <person name="Li W."/>
        </authorList>
    </citation>
    <scope>NUCLEOTIDE SEQUENCE [LARGE SCALE GENOMIC DNA]</scope>
    <source>
        <strain evidence="3">cv. Menghai</strain>
        <tissue evidence="2">Leaf</tissue>
    </source>
</reference>
<feature type="region of interest" description="Disordered" evidence="1">
    <location>
        <begin position="67"/>
        <end position="100"/>
    </location>
</feature>
<evidence type="ECO:0000256" key="1">
    <source>
        <dbReference type="SAM" id="MobiDB-lite"/>
    </source>
</evidence>
<gene>
    <name evidence="2" type="ORF">E2562_033550</name>
</gene>
<evidence type="ECO:0000313" key="2">
    <source>
        <dbReference type="EMBL" id="KAF0927474.1"/>
    </source>
</evidence>
<sequence>MADYLGLEEYYEARHRAHRSSSIGYFIRSECKRTHRCLLTIGLPGSAPGWVAPTLLDLGTMKRAKAGASSPATWRRALAPQHHTLGQGRRPLATPPRRKA</sequence>
<comment type="caution">
    <text evidence="2">The sequence shown here is derived from an EMBL/GenBank/DDBJ whole genome shotgun (WGS) entry which is preliminary data.</text>
</comment>
<keyword evidence="3" id="KW-1185">Reference proteome</keyword>